<gene>
    <name evidence="3" type="ORF">IPJ27_03055</name>
</gene>
<evidence type="ECO:0000256" key="1">
    <source>
        <dbReference type="SAM" id="Coils"/>
    </source>
</evidence>
<keyword evidence="2" id="KW-0812">Transmembrane</keyword>
<keyword evidence="2" id="KW-0472">Membrane</keyword>
<organism evidence="3 4">
    <name type="scientific">Candidatus Accumulibacter proximus</name>
    <dbReference type="NCBI Taxonomy" id="2954385"/>
    <lineage>
        <taxon>Bacteria</taxon>
        <taxon>Pseudomonadati</taxon>
        <taxon>Pseudomonadota</taxon>
        <taxon>Betaproteobacteria</taxon>
        <taxon>Candidatus Accumulibacter</taxon>
    </lineage>
</organism>
<dbReference type="EMBL" id="JADJMH010000001">
    <property type="protein sequence ID" value="MBK7673809.1"/>
    <property type="molecule type" value="Genomic_DNA"/>
</dbReference>
<protein>
    <submittedName>
        <fullName evidence="3">Uncharacterized protein</fullName>
    </submittedName>
</protein>
<feature type="transmembrane region" description="Helical" evidence="2">
    <location>
        <begin position="6"/>
        <end position="23"/>
    </location>
</feature>
<evidence type="ECO:0000313" key="3">
    <source>
        <dbReference type="EMBL" id="MBK7673809.1"/>
    </source>
</evidence>
<dbReference type="AlphaFoldDB" id="A0A935UFM5"/>
<keyword evidence="2" id="KW-1133">Transmembrane helix</keyword>
<evidence type="ECO:0000313" key="4">
    <source>
        <dbReference type="Proteomes" id="UP000697998"/>
    </source>
</evidence>
<comment type="caution">
    <text evidence="3">The sequence shown here is derived from an EMBL/GenBank/DDBJ whole genome shotgun (WGS) entry which is preliminary data.</text>
</comment>
<evidence type="ECO:0000256" key="2">
    <source>
        <dbReference type="SAM" id="Phobius"/>
    </source>
</evidence>
<name>A0A935UFM5_9PROT</name>
<sequence>MTILDWLPSISTAAGLGIVGWLLRNWIITRLTKSVGFEFDRKLELLKAEHRASEERLRADLRAKETEIATLRASAMTALSNRQIALDKRRLDAVDQLWASVLSMNKARGISLMMSMLKFEAVAERAERDPKMREFLQTIGAGFNIATDLNLDEASKARPFVSPLAWAIFIAMAAIVSNGIMRWFVAQGGLGAKDFSDHGALTNMVKAALPEYSNYVDEHGVLGLHHLVEKLELKLMDEFRLMMSGAEADRASVQQAAEIMKYSEALAKESTAIAAQPFIAADALQRAAE</sequence>
<proteinExistence type="predicted"/>
<dbReference type="Proteomes" id="UP000697998">
    <property type="component" value="Unassembled WGS sequence"/>
</dbReference>
<accession>A0A935UFM5</accession>
<reference evidence="3 4" key="1">
    <citation type="submission" date="2020-10" db="EMBL/GenBank/DDBJ databases">
        <title>Connecting structure to function with the recovery of over 1000 high-quality activated sludge metagenome-assembled genomes encoding full-length rRNA genes using long-read sequencing.</title>
        <authorList>
            <person name="Singleton C.M."/>
            <person name="Petriglieri F."/>
            <person name="Kristensen J.M."/>
            <person name="Kirkegaard R.H."/>
            <person name="Michaelsen T.Y."/>
            <person name="Andersen M.H."/>
            <person name="Karst S.M."/>
            <person name="Dueholm M.S."/>
            <person name="Nielsen P.H."/>
            <person name="Albertsen M."/>
        </authorList>
    </citation>
    <scope>NUCLEOTIDE SEQUENCE [LARGE SCALE GENOMIC DNA]</scope>
    <source>
        <strain evidence="3">EsbW_18-Q3-R4-48_BATAC.285</strain>
    </source>
</reference>
<feature type="transmembrane region" description="Helical" evidence="2">
    <location>
        <begin position="164"/>
        <end position="185"/>
    </location>
</feature>
<keyword evidence="1" id="KW-0175">Coiled coil</keyword>
<feature type="coiled-coil region" evidence="1">
    <location>
        <begin position="47"/>
        <end position="74"/>
    </location>
</feature>